<evidence type="ECO:0000313" key="2">
    <source>
        <dbReference type="EMBL" id="RSK39562.1"/>
    </source>
</evidence>
<dbReference type="EMBL" id="RWIU01000009">
    <property type="protein sequence ID" value="RSK39562.1"/>
    <property type="molecule type" value="Genomic_DNA"/>
</dbReference>
<gene>
    <name evidence="2" type="ORF">EI293_20300</name>
</gene>
<evidence type="ECO:0000256" key="1">
    <source>
        <dbReference type="SAM" id="SignalP"/>
    </source>
</evidence>
<feature type="signal peptide" evidence="1">
    <location>
        <begin position="1"/>
        <end position="26"/>
    </location>
</feature>
<organism evidence="2 3">
    <name type="scientific">Hymenobacter perfusus</name>
    <dbReference type="NCBI Taxonomy" id="1236770"/>
    <lineage>
        <taxon>Bacteria</taxon>
        <taxon>Pseudomonadati</taxon>
        <taxon>Bacteroidota</taxon>
        <taxon>Cytophagia</taxon>
        <taxon>Cytophagales</taxon>
        <taxon>Hymenobacteraceae</taxon>
        <taxon>Hymenobacter</taxon>
    </lineage>
</organism>
<feature type="chain" id="PRO_5019374516" description="DUF4251 domain-containing protein" evidence="1">
    <location>
        <begin position="27"/>
        <end position="152"/>
    </location>
</feature>
<evidence type="ECO:0000313" key="3">
    <source>
        <dbReference type="Proteomes" id="UP000270291"/>
    </source>
</evidence>
<dbReference type="AlphaFoldDB" id="A0A428JZG4"/>
<evidence type="ECO:0008006" key="4">
    <source>
        <dbReference type="Google" id="ProtNLM"/>
    </source>
</evidence>
<reference evidence="2 3" key="1">
    <citation type="submission" date="2018-12" db="EMBL/GenBank/DDBJ databases">
        <authorList>
            <person name="Feng G."/>
            <person name="Zhu H."/>
        </authorList>
    </citation>
    <scope>NUCLEOTIDE SEQUENCE [LARGE SCALE GENOMIC DNA]</scope>
    <source>
        <strain evidence="2 3">LMG 26000</strain>
    </source>
</reference>
<sequence>MRSFQQQILGIALVAGLLSVSSAASAQNAVRTAVQQGQSGAFVHKTDQVYNIPNASLGIPGLAPDAQIEMTQTKFIITPSGKSTSVLVGKLPSGVAAPTQRVVYNSTYTEVADGPTKGRTYQTVAVTEPTGSITYTGTLDNIKGQGKGKSKK</sequence>
<accession>A0A428JZG4</accession>
<dbReference type="OrthoDB" id="883948at2"/>
<dbReference type="Proteomes" id="UP000270291">
    <property type="component" value="Unassembled WGS sequence"/>
</dbReference>
<dbReference type="RefSeq" id="WP_125440380.1">
    <property type="nucleotide sequence ID" value="NZ_RWIU01000009.1"/>
</dbReference>
<proteinExistence type="predicted"/>
<keyword evidence="1" id="KW-0732">Signal</keyword>
<comment type="caution">
    <text evidence="2">The sequence shown here is derived from an EMBL/GenBank/DDBJ whole genome shotgun (WGS) entry which is preliminary data.</text>
</comment>
<name>A0A428JZG4_9BACT</name>
<protein>
    <recommendedName>
        <fullName evidence="4">DUF4251 domain-containing protein</fullName>
    </recommendedName>
</protein>
<keyword evidence="3" id="KW-1185">Reference proteome</keyword>